<proteinExistence type="predicted"/>
<dbReference type="GO" id="GO:0003755">
    <property type="term" value="F:peptidyl-prolyl cis-trans isomerase activity"/>
    <property type="evidence" value="ECO:0007669"/>
    <property type="project" value="UniProtKB-KW"/>
</dbReference>
<evidence type="ECO:0000256" key="1">
    <source>
        <dbReference type="ARBA" id="ARBA00000971"/>
    </source>
</evidence>
<comment type="catalytic activity">
    <reaction evidence="1 5">
        <text>[protein]-peptidylproline (omega=180) = [protein]-peptidylproline (omega=0)</text>
        <dbReference type="Rhea" id="RHEA:16237"/>
        <dbReference type="Rhea" id="RHEA-COMP:10747"/>
        <dbReference type="Rhea" id="RHEA-COMP:10748"/>
        <dbReference type="ChEBI" id="CHEBI:83833"/>
        <dbReference type="ChEBI" id="CHEBI:83834"/>
        <dbReference type="EC" id="5.2.1.8"/>
    </reaction>
</comment>
<evidence type="ECO:0000259" key="6">
    <source>
        <dbReference type="PROSITE" id="PS50059"/>
    </source>
</evidence>
<dbReference type="EMBL" id="CM003533">
    <property type="protein sequence ID" value="RCV32099.1"/>
    <property type="molecule type" value="Genomic_DNA"/>
</dbReference>
<dbReference type="SUPFAM" id="SSF54534">
    <property type="entry name" value="FKBP-like"/>
    <property type="match status" value="1"/>
</dbReference>
<dbReference type="Gene3D" id="3.10.50.40">
    <property type="match status" value="1"/>
</dbReference>
<accession>A0A368RPI7</accession>
<dbReference type="InterPro" id="IPR001179">
    <property type="entry name" value="PPIase_FKBP_dom"/>
</dbReference>
<keyword evidence="3 5" id="KW-0697">Rotamase</keyword>
<dbReference type="EC" id="5.2.1.8" evidence="2 5"/>
<evidence type="ECO:0000256" key="4">
    <source>
        <dbReference type="ARBA" id="ARBA00023235"/>
    </source>
</evidence>
<feature type="domain" description="PPIase FKBP-type" evidence="6">
    <location>
        <begin position="267"/>
        <end position="359"/>
    </location>
</feature>
<keyword evidence="4 5" id="KW-0413">Isomerase</keyword>
<dbReference type="Pfam" id="PF00254">
    <property type="entry name" value="FKBP_C"/>
    <property type="match status" value="1"/>
</dbReference>
<evidence type="ECO:0000313" key="7">
    <source>
        <dbReference type="EMBL" id="RCV32099.1"/>
    </source>
</evidence>
<organism evidence="7">
    <name type="scientific">Setaria italica</name>
    <name type="common">Foxtail millet</name>
    <name type="synonym">Panicum italicum</name>
    <dbReference type="NCBI Taxonomy" id="4555"/>
    <lineage>
        <taxon>Eukaryota</taxon>
        <taxon>Viridiplantae</taxon>
        <taxon>Streptophyta</taxon>
        <taxon>Embryophyta</taxon>
        <taxon>Tracheophyta</taxon>
        <taxon>Spermatophyta</taxon>
        <taxon>Magnoliopsida</taxon>
        <taxon>Liliopsida</taxon>
        <taxon>Poales</taxon>
        <taxon>Poaceae</taxon>
        <taxon>PACMAD clade</taxon>
        <taxon>Panicoideae</taxon>
        <taxon>Panicodae</taxon>
        <taxon>Paniceae</taxon>
        <taxon>Cenchrinae</taxon>
        <taxon>Setaria</taxon>
    </lineage>
</organism>
<dbReference type="PROSITE" id="PS50059">
    <property type="entry name" value="FKBP_PPIASE"/>
    <property type="match status" value="1"/>
</dbReference>
<dbReference type="OrthoDB" id="77911at2759"/>
<reference evidence="7" key="2">
    <citation type="submission" date="2015-07" db="EMBL/GenBank/DDBJ databases">
        <authorList>
            <person name="Noorani M."/>
        </authorList>
    </citation>
    <scope>NUCLEOTIDE SEQUENCE</scope>
    <source>
        <strain evidence="7">Yugu1</strain>
    </source>
</reference>
<dbReference type="AlphaFoldDB" id="A0A368RPI7"/>
<dbReference type="STRING" id="4555.A0A368RPI7"/>
<name>A0A368RPI7_SETIT</name>
<gene>
    <name evidence="7" type="ORF">SETIT_6G230800v2</name>
</gene>
<reference evidence="7" key="1">
    <citation type="journal article" date="2012" name="Nat. Biotechnol.">
        <title>Reference genome sequence of the model plant Setaria.</title>
        <authorList>
            <person name="Bennetzen J.L."/>
            <person name="Schmutz J."/>
            <person name="Wang H."/>
            <person name="Percifield R."/>
            <person name="Hawkins J."/>
            <person name="Pontaroli A.C."/>
            <person name="Estep M."/>
            <person name="Feng L."/>
            <person name="Vaughn J.N."/>
            <person name="Grimwood J."/>
            <person name="Jenkins J."/>
            <person name="Barry K."/>
            <person name="Lindquist E."/>
            <person name="Hellsten U."/>
            <person name="Deshpande S."/>
            <person name="Wang X."/>
            <person name="Wu X."/>
            <person name="Mitros T."/>
            <person name="Triplett J."/>
            <person name="Yang X."/>
            <person name="Ye C.Y."/>
            <person name="Mauro-Herrera M."/>
            <person name="Wang L."/>
            <person name="Li P."/>
            <person name="Sharma M."/>
            <person name="Sharma R."/>
            <person name="Ronald P.C."/>
            <person name="Panaud O."/>
            <person name="Kellogg E.A."/>
            <person name="Brutnell T.P."/>
            <person name="Doust A.N."/>
            <person name="Tuskan G.A."/>
            <person name="Rokhsar D."/>
            <person name="Devos K.M."/>
        </authorList>
    </citation>
    <scope>NUCLEOTIDE SEQUENCE [LARGE SCALE GENOMIC DNA]</scope>
    <source>
        <strain evidence="7">Yugu1</strain>
    </source>
</reference>
<protein>
    <recommendedName>
        <fullName evidence="2 5">peptidylprolyl isomerase</fullName>
        <ecNumber evidence="2 5">5.2.1.8</ecNumber>
    </recommendedName>
</protein>
<dbReference type="PANTHER" id="PTHR43811:SF17">
    <property type="entry name" value="PEPTIDYL-PROLYL CIS-TRANS ISOMERASE FKBP16-3, CHLOROPLASTIC"/>
    <property type="match status" value="1"/>
</dbReference>
<evidence type="ECO:0000256" key="3">
    <source>
        <dbReference type="ARBA" id="ARBA00023110"/>
    </source>
</evidence>
<dbReference type="InterPro" id="IPR046357">
    <property type="entry name" value="PPIase_dom_sf"/>
</dbReference>
<sequence>MTSLLACGCNRGIFLSLCRCCCNLAPNFVCSHMYFSKFIGPCITRALTWTNSGSGGQRLVETANSLSIPRTLLALPVFPSPPRPRRPLTSARSSLPVHGGRSNVLLGLRFAAPPPLRSFRRHPCSPRTYSFPFPRRLSSTCRLSAGPRQASSSRAWLHGGGASRSRAPCCCKATGGGSAAKCGAADDLTTSGGSSTRRGMLGVALGASALGLAAFDAVAAGLPPEEKPKLCDAACESELENVPMVTTESGLQYKDIKVGEGPSPPIGFQVAANYVAMVPNGQIFDSSLEKGQPYIFRVGSGQVIQGLDEGILSMKVGGLRRLYIPGPLAFPKGLTSAPGRPRVPPSSPVVFDVNLLYIPGLDDE</sequence>
<evidence type="ECO:0000256" key="2">
    <source>
        <dbReference type="ARBA" id="ARBA00013194"/>
    </source>
</evidence>
<dbReference type="PANTHER" id="PTHR43811">
    <property type="entry name" value="FKBP-TYPE PEPTIDYL-PROLYL CIS-TRANS ISOMERASE FKPA"/>
    <property type="match status" value="1"/>
</dbReference>
<evidence type="ECO:0000256" key="5">
    <source>
        <dbReference type="PROSITE-ProRule" id="PRU00277"/>
    </source>
</evidence>